<evidence type="ECO:0000313" key="7">
    <source>
        <dbReference type="Proteomes" id="UP001498476"/>
    </source>
</evidence>
<keyword evidence="4" id="KW-0443">Lipid metabolism</keyword>
<feature type="signal peptide" evidence="5">
    <location>
        <begin position="1"/>
        <end position="16"/>
    </location>
</feature>
<dbReference type="EC" id="3.1.1.47" evidence="1"/>
<dbReference type="Pfam" id="PF03403">
    <property type="entry name" value="PAF-AH_p_II"/>
    <property type="match status" value="2"/>
</dbReference>
<organism evidence="6 7">
    <name type="scientific">Neonectria punicea</name>
    <dbReference type="NCBI Taxonomy" id="979145"/>
    <lineage>
        <taxon>Eukaryota</taxon>
        <taxon>Fungi</taxon>
        <taxon>Dikarya</taxon>
        <taxon>Ascomycota</taxon>
        <taxon>Pezizomycotina</taxon>
        <taxon>Sordariomycetes</taxon>
        <taxon>Hypocreomycetidae</taxon>
        <taxon>Hypocreales</taxon>
        <taxon>Nectriaceae</taxon>
        <taxon>Neonectria</taxon>
    </lineage>
</organism>
<dbReference type="InterPro" id="IPR029058">
    <property type="entry name" value="AB_hydrolase_fold"/>
</dbReference>
<name>A0ABR1GWD0_9HYPO</name>
<gene>
    <name evidence="6" type="ORF">QQX98_007994</name>
</gene>
<keyword evidence="7" id="KW-1185">Reference proteome</keyword>
<accession>A0ABR1GWD0</accession>
<dbReference type="EMBL" id="JAZAVJ010000139">
    <property type="protein sequence ID" value="KAK7413108.1"/>
    <property type="molecule type" value="Genomic_DNA"/>
</dbReference>
<evidence type="ECO:0000256" key="3">
    <source>
        <dbReference type="ARBA" id="ARBA00022963"/>
    </source>
</evidence>
<dbReference type="Gene3D" id="3.40.50.1820">
    <property type="entry name" value="alpha/beta hydrolase"/>
    <property type="match status" value="1"/>
</dbReference>
<proteinExistence type="predicted"/>
<evidence type="ECO:0000256" key="4">
    <source>
        <dbReference type="ARBA" id="ARBA00023098"/>
    </source>
</evidence>
<comment type="caution">
    <text evidence="6">The sequence shown here is derived from an EMBL/GenBank/DDBJ whole genome shotgun (WGS) entry which is preliminary data.</text>
</comment>
<dbReference type="PANTHER" id="PTHR10272:SF14">
    <property type="entry name" value="PAF ACETYLHYDROLASE FAMILY PROTEIN"/>
    <property type="match status" value="1"/>
</dbReference>
<dbReference type="SUPFAM" id="SSF53474">
    <property type="entry name" value="alpha/beta-Hydrolases"/>
    <property type="match status" value="1"/>
</dbReference>
<keyword evidence="3" id="KW-0442">Lipid degradation</keyword>
<keyword evidence="2" id="KW-0378">Hydrolase</keyword>
<protein>
    <recommendedName>
        <fullName evidence="1">1-alkyl-2-acetylglycerophosphocholine esterase</fullName>
        <ecNumber evidence="1">3.1.1.47</ecNumber>
    </recommendedName>
</protein>
<keyword evidence="5" id="KW-0732">Signal</keyword>
<dbReference type="PANTHER" id="PTHR10272">
    <property type="entry name" value="PLATELET-ACTIVATING FACTOR ACETYLHYDROLASE"/>
    <property type="match status" value="1"/>
</dbReference>
<evidence type="ECO:0000256" key="5">
    <source>
        <dbReference type="SAM" id="SignalP"/>
    </source>
</evidence>
<evidence type="ECO:0000313" key="6">
    <source>
        <dbReference type="EMBL" id="KAK7413108.1"/>
    </source>
</evidence>
<sequence>MRSFTLFLSIIAGVGALSLPDASGPYPVAMRVQPMTNKSRIDPYSPKGNRHKRQVLTSLFWPVDESKTCTTKQVAYMPPATAEVYGAQASAMGLSNDTFSSLTLGVCDISSLKGCSSQAKTPQYPLAVFSPGGGNSRLLYGLMARSLASQGYVVITVDHPYDATLVEFPDGTIIETADIPEEGDDLVKLTKVRADDLSFVVSQLEKASPRSSLLKGLPGKIDFDRIVVFGQSLGGSSAAVAMLSDSRFLGGANLDGRFVEPALSKGPKNPFLMLGRPDHRAEDATWVKFWKNLRGPKAELEVSGTIHGSFTDLPVIISVLGLPDEAKSQLAALIGTIDGKRLDKILSKTLSSFFTYAFEGTPKPFLHAVKTFSELSIVNSKLPNRKSN</sequence>
<evidence type="ECO:0000256" key="1">
    <source>
        <dbReference type="ARBA" id="ARBA00013201"/>
    </source>
</evidence>
<dbReference type="Proteomes" id="UP001498476">
    <property type="component" value="Unassembled WGS sequence"/>
</dbReference>
<feature type="chain" id="PRO_5046931710" description="1-alkyl-2-acetylglycerophosphocholine esterase" evidence="5">
    <location>
        <begin position="17"/>
        <end position="388"/>
    </location>
</feature>
<reference evidence="6 7" key="1">
    <citation type="journal article" date="2025" name="Microbiol. Resour. Announc.">
        <title>Draft genome sequences for Neonectria magnoliae and Neonectria punicea, canker pathogens of Liriodendron tulipifera and Acer saccharum in West Virginia.</title>
        <authorList>
            <person name="Petronek H.M."/>
            <person name="Kasson M.T."/>
            <person name="Metheny A.M."/>
            <person name="Stauder C.M."/>
            <person name="Lovett B."/>
            <person name="Lynch S.C."/>
            <person name="Garnas J.R."/>
            <person name="Kasson L.R."/>
            <person name="Stajich J.E."/>
        </authorList>
    </citation>
    <scope>NUCLEOTIDE SEQUENCE [LARGE SCALE GENOMIC DNA]</scope>
    <source>
        <strain evidence="6 7">NRRL 64653</strain>
    </source>
</reference>
<evidence type="ECO:0000256" key="2">
    <source>
        <dbReference type="ARBA" id="ARBA00022801"/>
    </source>
</evidence>